<dbReference type="InterPro" id="IPR003439">
    <property type="entry name" value="ABC_transporter-like_ATP-bd"/>
</dbReference>
<dbReference type="GO" id="GO:0016887">
    <property type="term" value="F:ATP hydrolysis activity"/>
    <property type="evidence" value="ECO:0007669"/>
    <property type="project" value="InterPro"/>
</dbReference>
<evidence type="ECO:0000259" key="10">
    <source>
        <dbReference type="PROSITE" id="PS50893"/>
    </source>
</evidence>
<keyword evidence="3" id="KW-1003">Cell membrane</keyword>
<dbReference type="SMART" id="SM00382">
    <property type="entry name" value="AAA"/>
    <property type="match status" value="1"/>
</dbReference>
<dbReference type="InterPro" id="IPR027417">
    <property type="entry name" value="P-loop_NTPase"/>
</dbReference>
<dbReference type="PROSITE" id="PS50893">
    <property type="entry name" value="ABC_TRANSPORTER_2"/>
    <property type="match status" value="1"/>
</dbReference>
<dbReference type="FunFam" id="3.40.50.300:FF:000221">
    <property type="entry name" value="Multidrug ABC transporter ATP-binding protein"/>
    <property type="match status" value="1"/>
</dbReference>
<feature type="transmembrane region" description="Helical" evidence="9">
    <location>
        <begin position="53"/>
        <end position="75"/>
    </location>
</feature>
<evidence type="ECO:0000256" key="7">
    <source>
        <dbReference type="ARBA" id="ARBA00022989"/>
    </source>
</evidence>
<dbReference type="InterPro" id="IPR003593">
    <property type="entry name" value="AAA+_ATPase"/>
</dbReference>
<dbReference type="PROSITE" id="PS51257">
    <property type="entry name" value="PROKAR_LIPOPROTEIN"/>
    <property type="match status" value="1"/>
</dbReference>
<dbReference type="PROSITE" id="PS50929">
    <property type="entry name" value="ABC_TM1F"/>
    <property type="match status" value="1"/>
</dbReference>
<evidence type="ECO:0000256" key="1">
    <source>
        <dbReference type="ARBA" id="ARBA00004651"/>
    </source>
</evidence>
<keyword evidence="8 9" id="KW-0472">Membrane</keyword>
<feature type="domain" description="ABC transporter" evidence="10">
    <location>
        <begin position="328"/>
        <end position="563"/>
    </location>
</feature>
<accession>A0A9Q9EXW9</accession>
<dbReference type="Pfam" id="PF00005">
    <property type="entry name" value="ABC_tran"/>
    <property type="match status" value="1"/>
</dbReference>
<dbReference type="CDD" id="cd18551">
    <property type="entry name" value="ABC_6TM_LmrA_like"/>
    <property type="match status" value="1"/>
</dbReference>
<dbReference type="InterPro" id="IPR017871">
    <property type="entry name" value="ABC_transporter-like_CS"/>
</dbReference>
<evidence type="ECO:0000256" key="6">
    <source>
        <dbReference type="ARBA" id="ARBA00022840"/>
    </source>
</evidence>
<dbReference type="PROSITE" id="PS00211">
    <property type="entry name" value="ABC_TRANSPORTER_1"/>
    <property type="match status" value="1"/>
</dbReference>
<dbReference type="EMBL" id="CP051635">
    <property type="protein sequence ID" value="UTC99254.1"/>
    <property type="molecule type" value="Genomic_DNA"/>
</dbReference>
<evidence type="ECO:0000256" key="3">
    <source>
        <dbReference type="ARBA" id="ARBA00022475"/>
    </source>
</evidence>
<dbReference type="SUPFAM" id="SSF52540">
    <property type="entry name" value="P-loop containing nucleoside triphosphate hydrolases"/>
    <property type="match status" value="1"/>
</dbReference>
<dbReference type="AlphaFoldDB" id="A0A9Q9EXW9"/>
<feature type="domain" description="ABC transmembrane type-1" evidence="11">
    <location>
        <begin position="21"/>
        <end position="295"/>
    </location>
</feature>
<comment type="subcellular location">
    <subcellularLocation>
        <location evidence="1">Cell membrane</location>
        <topology evidence="1">Multi-pass membrane protein</topology>
    </subcellularLocation>
</comment>
<evidence type="ECO:0000256" key="8">
    <source>
        <dbReference type="ARBA" id="ARBA00023136"/>
    </source>
</evidence>
<sequence>MDKSAFKKLKKRVPINMGAIVFACVLVGLGTVVSFAIPWFAKLILDGNESKQYLITLTCAVLVSAVLSVIGRYIFNKCAIVWTCKLRSDIADHIFGVKMKFFNKKNSSELSSEILNFTEKIKDLFTSTTMHLISIAISSISVAVLFVLSWKLTLVMMGSLLALVIVISPISSMNSKVYKKNQEALNKLIGALSSIFLEIKLVKSYTAEKTEAKRIGNLNTEVKKLSVKSVKIEAGIEPVIMTIFILNLFFIFVYGGSLVAKNEMTIGALIAFCLYLFQIITPMVNIGNFFKDIKSLNEISDNIVKIFELETEETGTRPVGDVLKTESIKFDNVSFKYDDEAVILKDLSLEIEPKKTIAIVGPSGSGKSTLFSLLERFYNEYEGSISIGNTDINEFDLKDWRKKISYVQQISSTTEDSILNNLTYGNDNPVPPELIEASLKKAGIYDYVNSLPENLNTIVQEKGSNFSSGQLQRLMIARALIKQPDILLLDEITASLDSENELLVKTTLDSIKNEKTIVIIAHRLSTVTSADKIVFLDGGKITGIGTHEELLKTHALYEKYVNNQLI</sequence>
<reference evidence="12" key="1">
    <citation type="submission" date="2020-04" db="EMBL/GenBank/DDBJ databases">
        <title>Comparative genomics of oral phylogroup-2 Treponema strains.</title>
        <authorList>
            <person name="Zeng H."/>
            <person name="Chan Y.K."/>
            <person name="Watt R.M."/>
        </authorList>
    </citation>
    <scope>NUCLEOTIDE SEQUENCE</scope>
    <source>
        <strain evidence="12">OMZ 905</strain>
    </source>
</reference>
<dbReference type="GO" id="GO:0005886">
    <property type="term" value="C:plasma membrane"/>
    <property type="evidence" value="ECO:0007669"/>
    <property type="project" value="UniProtKB-SubCell"/>
</dbReference>
<dbReference type="GO" id="GO:0015421">
    <property type="term" value="F:ABC-type oligopeptide transporter activity"/>
    <property type="evidence" value="ECO:0007669"/>
    <property type="project" value="TreeGrafter"/>
</dbReference>
<protein>
    <submittedName>
        <fullName evidence="12">ABC transporter ATP-binding protein</fullName>
    </submittedName>
</protein>
<keyword evidence="6 12" id="KW-0067">ATP-binding</keyword>
<dbReference type="PANTHER" id="PTHR43394:SF1">
    <property type="entry name" value="ATP-BINDING CASSETTE SUB-FAMILY B MEMBER 10, MITOCHONDRIAL"/>
    <property type="match status" value="1"/>
</dbReference>
<keyword evidence="2" id="KW-0813">Transport</keyword>
<keyword evidence="5" id="KW-0547">Nucleotide-binding</keyword>
<dbReference type="InterPro" id="IPR036640">
    <property type="entry name" value="ABC1_TM_sf"/>
</dbReference>
<dbReference type="InterPro" id="IPR011527">
    <property type="entry name" value="ABC1_TM_dom"/>
</dbReference>
<feature type="transmembrane region" description="Helical" evidence="9">
    <location>
        <begin position="239"/>
        <end position="260"/>
    </location>
</feature>
<evidence type="ECO:0000256" key="2">
    <source>
        <dbReference type="ARBA" id="ARBA00022448"/>
    </source>
</evidence>
<proteinExistence type="predicted"/>
<feature type="transmembrane region" description="Helical" evidence="9">
    <location>
        <begin position="20"/>
        <end position="41"/>
    </location>
</feature>
<keyword evidence="7 9" id="KW-1133">Transmembrane helix</keyword>
<dbReference type="Gene3D" id="3.40.50.300">
    <property type="entry name" value="P-loop containing nucleotide triphosphate hydrolases"/>
    <property type="match status" value="1"/>
</dbReference>
<dbReference type="SUPFAM" id="SSF90123">
    <property type="entry name" value="ABC transporter transmembrane region"/>
    <property type="match status" value="1"/>
</dbReference>
<dbReference type="Pfam" id="PF00664">
    <property type="entry name" value="ABC_membrane"/>
    <property type="match status" value="1"/>
</dbReference>
<dbReference type="InterPro" id="IPR039421">
    <property type="entry name" value="Type_1_exporter"/>
</dbReference>
<evidence type="ECO:0000256" key="4">
    <source>
        <dbReference type="ARBA" id="ARBA00022692"/>
    </source>
</evidence>
<evidence type="ECO:0000256" key="9">
    <source>
        <dbReference type="SAM" id="Phobius"/>
    </source>
</evidence>
<feature type="transmembrane region" description="Helical" evidence="9">
    <location>
        <begin position="266"/>
        <end position="286"/>
    </location>
</feature>
<feature type="transmembrane region" description="Helical" evidence="9">
    <location>
        <begin position="130"/>
        <end position="148"/>
    </location>
</feature>
<name>A0A9Q9EXW9_TREDN</name>
<evidence type="ECO:0000256" key="5">
    <source>
        <dbReference type="ARBA" id="ARBA00022741"/>
    </source>
</evidence>
<dbReference type="PANTHER" id="PTHR43394">
    <property type="entry name" value="ATP-DEPENDENT PERMEASE MDL1, MITOCHONDRIAL"/>
    <property type="match status" value="1"/>
</dbReference>
<dbReference type="RefSeq" id="WP_253716892.1">
    <property type="nucleotide sequence ID" value="NZ_CP051522.1"/>
</dbReference>
<keyword evidence="4 9" id="KW-0812">Transmembrane</keyword>
<evidence type="ECO:0000313" key="13">
    <source>
        <dbReference type="Proteomes" id="UP001056981"/>
    </source>
</evidence>
<dbReference type="GO" id="GO:0005524">
    <property type="term" value="F:ATP binding"/>
    <property type="evidence" value="ECO:0007669"/>
    <property type="project" value="UniProtKB-KW"/>
</dbReference>
<dbReference type="Proteomes" id="UP001056981">
    <property type="component" value="Chromosome"/>
</dbReference>
<evidence type="ECO:0000259" key="11">
    <source>
        <dbReference type="PROSITE" id="PS50929"/>
    </source>
</evidence>
<gene>
    <name evidence="12" type="ORF">E4N86_00430</name>
</gene>
<dbReference type="Gene3D" id="1.20.1560.10">
    <property type="entry name" value="ABC transporter type 1, transmembrane domain"/>
    <property type="match status" value="1"/>
</dbReference>
<feature type="transmembrane region" description="Helical" evidence="9">
    <location>
        <begin position="154"/>
        <end position="172"/>
    </location>
</feature>
<evidence type="ECO:0000313" key="12">
    <source>
        <dbReference type="EMBL" id="UTC99254.1"/>
    </source>
</evidence>
<organism evidence="12 13">
    <name type="scientific">Treponema denticola</name>
    <dbReference type="NCBI Taxonomy" id="158"/>
    <lineage>
        <taxon>Bacteria</taxon>
        <taxon>Pseudomonadati</taxon>
        <taxon>Spirochaetota</taxon>
        <taxon>Spirochaetia</taxon>
        <taxon>Spirochaetales</taxon>
        <taxon>Treponemataceae</taxon>
        <taxon>Treponema</taxon>
    </lineage>
</organism>